<evidence type="ECO:0000313" key="2">
    <source>
        <dbReference type="Proteomes" id="UP000230233"/>
    </source>
</evidence>
<gene>
    <name evidence="1" type="primary">Cnig_chr_V.g21985</name>
    <name evidence="1" type="ORF">B9Z55_021985</name>
</gene>
<dbReference type="EMBL" id="PDUG01000005">
    <property type="protein sequence ID" value="PIC30893.1"/>
    <property type="molecule type" value="Genomic_DNA"/>
</dbReference>
<proteinExistence type="predicted"/>
<comment type="caution">
    <text evidence="1">The sequence shown here is derived from an EMBL/GenBank/DDBJ whole genome shotgun (WGS) entry which is preliminary data.</text>
</comment>
<sequence>MSGTILIPSNSWEIRRNNGKYKRIAWYQLWKRPNDGYNELKSISSIGYNTFQTIPKRIGSKNQEVVQQNLGAPHLQRRMDLRGDLHL</sequence>
<reference evidence="2" key="1">
    <citation type="submission" date="2017-10" db="EMBL/GenBank/DDBJ databases">
        <title>Rapid genome shrinkage in a self-fertile nematode reveals novel sperm competition proteins.</title>
        <authorList>
            <person name="Yin D."/>
            <person name="Schwarz E.M."/>
            <person name="Thomas C.G."/>
            <person name="Felde R.L."/>
            <person name="Korf I.F."/>
            <person name="Cutter A.D."/>
            <person name="Schartner C.M."/>
            <person name="Ralston E.J."/>
            <person name="Meyer B.J."/>
            <person name="Haag E.S."/>
        </authorList>
    </citation>
    <scope>NUCLEOTIDE SEQUENCE [LARGE SCALE GENOMIC DNA]</scope>
    <source>
        <strain evidence="2">JU1422</strain>
    </source>
</reference>
<dbReference type="Proteomes" id="UP000230233">
    <property type="component" value="Chromosome V"/>
</dbReference>
<protein>
    <submittedName>
        <fullName evidence="1">Uncharacterized protein</fullName>
    </submittedName>
</protein>
<organism evidence="1 2">
    <name type="scientific">Caenorhabditis nigoni</name>
    <dbReference type="NCBI Taxonomy" id="1611254"/>
    <lineage>
        <taxon>Eukaryota</taxon>
        <taxon>Metazoa</taxon>
        <taxon>Ecdysozoa</taxon>
        <taxon>Nematoda</taxon>
        <taxon>Chromadorea</taxon>
        <taxon>Rhabditida</taxon>
        <taxon>Rhabditina</taxon>
        <taxon>Rhabditomorpha</taxon>
        <taxon>Rhabditoidea</taxon>
        <taxon>Rhabditidae</taxon>
        <taxon>Peloderinae</taxon>
        <taxon>Caenorhabditis</taxon>
    </lineage>
</organism>
<evidence type="ECO:0000313" key="1">
    <source>
        <dbReference type="EMBL" id="PIC30893.1"/>
    </source>
</evidence>
<name>A0A2G5TUF9_9PELO</name>
<accession>A0A2G5TUF9</accession>
<keyword evidence="2" id="KW-1185">Reference proteome</keyword>
<dbReference type="AlphaFoldDB" id="A0A2G5TUF9"/>